<reference evidence="3" key="1">
    <citation type="journal article" date="2019" name="Int. J. Syst. Evol. Microbiol.">
        <title>The Global Catalogue of Microorganisms (GCM) 10K type strain sequencing project: providing services to taxonomists for standard genome sequencing and annotation.</title>
        <authorList>
            <consortium name="The Broad Institute Genomics Platform"/>
            <consortium name="The Broad Institute Genome Sequencing Center for Infectious Disease"/>
            <person name="Wu L."/>
            <person name="Ma J."/>
        </authorList>
    </citation>
    <scope>NUCLEOTIDE SEQUENCE [LARGE SCALE GENOMIC DNA]</scope>
    <source>
        <strain evidence="3">JCM 11483</strain>
    </source>
</reference>
<feature type="transmembrane region" description="Helical" evidence="1">
    <location>
        <begin position="217"/>
        <end position="237"/>
    </location>
</feature>
<evidence type="ECO:0000256" key="1">
    <source>
        <dbReference type="SAM" id="Phobius"/>
    </source>
</evidence>
<feature type="transmembrane region" description="Helical" evidence="1">
    <location>
        <begin position="244"/>
        <end position="263"/>
    </location>
</feature>
<proteinExistence type="predicted"/>
<evidence type="ECO:0000313" key="3">
    <source>
        <dbReference type="Proteomes" id="UP001501736"/>
    </source>
</evidence>
<feature type="transmembrane region" description="Helical" evidence="1">
    <location>
        <begin position="20"/>
        <end position="42"/>
    </location>
</feature>
<keyword evidence="1" id="KW-0472">Membrane</keyword>
<organism evidence="2 3">
    <name type="scientific">Nesterenkonia halobia</name>
    <dbReference type="NCBI Taxonomy" id="37922"/>
    <lineage>
        <taxon>Bacteria</taxon>
        <taxon>Bacillati</taxon>
        <taxon>Actinomycetota</taxon>
        <taxon>Actinomycetes</taxon>
        <taxon>Micrococcales</taxon>
        <taxon>Micrococcaceae</taxon>
        <taxon>Nesterenkonia</taxon>
    </lineage>
</organism>
<keyword evidence="1" id="KW-0812">Transmembrane</keyword>
<accession>A0ABP6RHE2</accession>
<feature type="transmembrane region" description="Helical" evidence="1">
    <location>
        <begin position="190"/>
        <end position="211"/>
    </location>
</feature>
<feature type="transmembrane region" description="Helical" evidence="1">
    <location>
        <begin position="301"/>
        <end position="323"/>
    </location>
</feature>
<keyword evidence="3" id="KW-1185">Reference proteome</keyword>
<sequence length="345" mass="33836">MTSEETDRQRGGAGSIGRSWLEAVGCVVLIAVVGAAALLAFAGPGLSGGPCDVPLAVVGPESAVEQVDDELADALGAEAIAVDRTEDAQAARSAVEDQEARAALILGRDGNRMLVASGAGPAVAQIFERVAGDLPEQAGGPAAVEDLAPLPDGDVRGVIPGALLLPTALAGIGAGMLAARRLGGRGRGAAVVLGAAGVAGATYAGILQAGFDALPGPGWGAAAVLGLGMAAIGLSVAGAHRLGGLPGAALMIALTMLLGNPLSGAQAAPEMLPGGWAELGQALPSGSMVAALRAVAFFDGAGAGAALTVLGAWATAGLLAMLLPTRRRIRDRVRAESSTRDARRP</sequence>
<dbReference type="EMBL" id="BAAAYG010000005">
    <property type="protein sequence ID" value="GAA3285098.1"/>
    <property type="molecule type" value="Genomic_DNA"/>
</dbReference>
<protein>
    <submittedName>
        <fullName evidence="2">Membrane protein</fullName>
    </submittedName>
</protein>
<dbReference type="Proteomes" id="UP001501736">
    <property type="component" value="Unassembled WGS sequence"/>
</dbReference>
<name>A0ABP6RHE2_9MICC</name>
<gene>
    <name evidence="2" type="ORF">GCM10020260_16980</name>
</gene>
<feature type="transmembrane region" description="Helical" evidence="1">
    <location>
        <begin position="157"/>
        <end position="178"/>
    </location>
</feature>
<dbReference type="RefSeq" id="WP_344720230.1">
    <property type="nucleotide sequence ID" value="NZ_BAAAYG010000005.1"/>
</dbReference>
<keyword evidence="1" id="KW-1133">Transmembrane helix</keyword>
<evidence type="ECO:0000313" key="2">
    <source>
        <dbReference type="EMBL" id="GAA3285098.1"/>
    </source>
</evidence>
<comment type="caution">
    <text evidence="2">The sequence shown here is derived from an EMBL/GenBank/DDBJ whole genome shotgun (WGS) entry which is preliminary data.</text>
</comment>